<accession>A0ABY1QIU4</accession>
<dbReference type="SUPFAM" id="SSF101801">
    <property type="entry name" value="Surface presentation of antigens (SPOA)"/>
    <property type="match status" value="1"/>
</dbReference>
<reference evidence="3 4" key="1">
    <citation type="submission" date="2017-05" db="EMBL/GenBank/DDBJ databases">
        <authorList>
            <person name="Varghese N."/>
            <person name="Submissions S."/>
        </authorList>
    </citation>
    <scope>NUCLEOTIDE SEQUENCE [LARGE SCALE GENOMIC DNA]</scope>
    <source>
        <strain evidence="3 4">DSM 25457</strain>
    </source>
</reference>
<dbReference type="PANTHER" id="PTHR30034">
    <property type="entry name" value="FLAGELLAR MOTOR SWITCH PROTEIN FLIM"/>
    <property type="match status" value="1"/>
</dbReference>
<evidence type="ECO:0000313" key="4">
    <source>
        <dbReference type="Proteomes" id="UP001158067"/>
    </source>
</evidence>
<dbReference type="InterPro" id="IPR001543">
    <property type="entry name" value="FliN-like_C"/>
</dbReference>
<evidence type="ECO:0000259" key="2">
    <source>
        <dbReference type="Pfam" id="PF01052"/>
    </source>
</evidence>
<evidence type="ECO:0000256" key="1">
    <source>
        <dbReference type="ARBA" id="ARBA00009226"/>
    </source>
</evidence>
<organism evidence="3 4">
    <name type="scientific">Neorhodopirellula lusitana</name>
    <dbReference type="NCBI Taxonomy" id="445327"/>
    <lineage>
        <taxon>Bacteria</taxon>
        <taxon>Pseudomonadati</taxon>
        <taxon>Planctomycetota</taxon>
        <taxon>Planctomycetia</taxon>
        <taxon>Pirellulales</taxon>
        <taxon>Pirellulaceae</taxon>
        <taxon>Neorhodopirellula</taxon>
    </lineage>
</organism>
<dbReference type="InterPro" id="IPR036429">
    <property type="entry name" value="SpoA-like_sf"/>
</dbReference>
<protein>
    <submittedName>
        <fullName evidence="3">Flagellar motor switch/type III secretory pathway protein FliN</fullName>
    </submittedName>
</protein>
<dbReference type="Proteomes" id="UP001158067">
    <property type="component" value="Unassembled WGS sequence"/>
</dbReference>
<keyword evidence="3" id="KW-0969">Cilium</keyword>
<dbReference type="EMBL" id="FXUG01000013">
    <property type="protein sequence ID" value="SMP70628.1"/>
    <property type="molecule type" value="Genomic_DNA"/>
</dbReference>
<keyword evidence="3" id="KW-0966">Cell projection</keyword>
<dbReference type="InterPro" id="IPR001172">
    <property type="entry name" value="FliN_T3SS_HrcQb"/>
</dbReference>
<dbReference type="RefSeq" id="WP_404306416.1">
    <property type="nucleotide sequence ID" value="NZ_CAWLDM010000001.1"/>
</dbReference>
<dbReference type="Pfam" id="PF01052">
    <property type="entry name" value="FliMN_C"/>
    <property type="match status" value="1"/>
</dbReference>
<evidence type="ECO:0000313" key="3">
    <source>
        <dbReference type="EMBL" id="SMP70628.1"/>
    </source>
</evidence>
<dbReference type="PRINTS" id="PR00956">
    <property type="entry name" value="FLGMOTORFLIN"/>
</dbReference>
<name>A0ABY1QIU4_9BACT</name>
<feature type="domain" description="Flagellar motor switch protein FliN-like C-terminal" evidence="2">
    <location>
        <begin position="43"/>
        <end position="112"/>
    </location>
</feature>
<comment type="caution">
    <text evidence="3">The sequence shown here is derived from an EMBL/GenBank/DDBJ whole genome shotgun (WGS) entry which is preliminary data.</text>
</comment>
<proteinExistence type="inferred from homology"/>
<keyword evidence="4" id="KW-1185">Reference proteome</keyword>
<sequence>MTGATINGAKDSSDIMSETVATTTENASKVTPKGQSPMPYRDKLLSIKAPVTVVLAEKKETLRNILQLVPGSMLTFDTHCDNPLELSVGGHIIANGETVKIGDKFGIRIRDIGIEKAE</sequence>
<keyword evidence="3" id="KW-0282">Flagellum</keyword>
<comment type="similarity">
    <text evidence="1">Belongs to the FliN/MopA/SpaO family.</text>
</comment>
<gene>
    <name evidence="3" type="ORF">SAMN06265222_11395</name>
</gene>
<dbReference type="PANTHER" id="PTHR30034:SF6">
    <property type="entry name" value="YOP PROTEINS TRANSLOCATION PROTEIN Q"/>
    <property type="match status" value="1"/>
</dbReference>
<dbReference type="Gene3D" id="2.30.330.10">
    <property type="entry name" value="SpoA-like"/>
    <property type="match status" value="1"/>
</dbReference>